<organism evidence="3 4">
    <name type="scientific">Trematosphaeria pertusa</name>
    <dbReference type="NCBI Taxonomy" id="390896"/>
    <lineage>
        <taxon>Eukaryota</taxon>
        <taxon>Fungi</taxon>
        <taxon>Dikarya</taxon>
        <taxon>Ascomycota</taxon>
        <taxon>Pezizomycotina</taxon>
        <taxon>Dothideomycetes</taxon>
        <taxon>Pleosporomycetidae</taxon>
        <taxon>Pleosporales</taxon>
        <taxon>Massarineae</taxon>
        <taxon>Trematosphaeriaceae</taxon>
        <taxon>Trematosphaeria</taxon>
    </lineage>
</organism>
<dbReference type="GO" id="GO:0004672">
    <property type="term" value="F:protein kinase activity"/>
    <property type="evidence" value="ECO:0007669"/>
    <property type="project" value="InterPro"/>
</dbReference>
<dbReference type="AlphaFoldDB" id="A0A6A6HVV5"/>
<dbReference type="InterPro" id="IPR000719">
    <property type="entry name" value="Prot_kinase_dom"/>
</dbReference>
<protein>
    <recommendedName>
        <fullName evidence="2">Protein kinase domain-containing protein</fullName>
    </recommendedName>
</protein>
<proteinExistence type="predicted"/>
<dbReference type="SMART" id="SM00220">
    <property type="entry name" value="S_TKc"/>
    <property type="match status" value="1"/>
</dbReference>
<dbReference type="GO" id="GO:0005524">
    <property type="term" value="F:ATP binding"/>
    <property type="evidence" value="ECO:0007669"/>
    <property type="project" value="InterPro"/>
</dbReference>
<gene>
    <name evidence="3" type="ORF">BU26DRAFT_571624</name>
</gene>
<reference evidence="3" key="1">
    <citation type="journal article" date="2020" name="Stud. Mycol.">
        <title>101 Dothideomycetes genomes: a test case for predicting lifestyles and emergence of pathogens.</title>
        <authorList>
            <person name="Haridas S."/>
            <person name="Albert R."/>
            <person name="Binder M."/>
            <person name="Bloem J."/>
            <person name="Labutti K."/>
            <person name="Salamov A."/>
            <person name="Andreopoulos B."/>
            <person name="Baker S."/>
            <person name="Barry K."/>
            <person name="Bills G."/>
            <person name="Bluhm B."/>
            <person name="Cannon C."/>
            <person name="Castanera R."/>
            <person name="Culley D."/>
            <person name="Daum C."/>
            <person name="Ezra D."/>
            <person name="Gonzalez J."/>
            <person name="Henrissat B."/>
            <person name="Kuo A."/>
            <person name="Liang C."/>
            <person name="Lipzen A."/>
            <person name="Lutzoni F."/>
            <person name="Magnuson J."/>
            <person name="Mondo S."/>
            <person name="Nolan M."/>
            <person name="Ohm R."/>
            <person name="Pangilinan J."/>
            <person name="Park H.-J."/>
            <person name="Ramirez L."/>
            <person name="Alfaro M."/>
            <person name="Sun H."/>
            <person name="Tritt A."/>
            <person name="Yoshinaga Y."/>
            <person name="Zwiers L.-H."/>
            <person name="Turgeon B."/>
            <person name="Goodwin S."/>
            <person name="Spatafora J."/>
            <person name="Crous P."/>
            <person name="Grigoriev I."/>
        </authorList>
    </citation>
    <scope>NUCLEOTIDE SEQUENCE</scope>
    <source>
        <strain evidence="3">CBS 122368</strain>
    </source>
</reference>
<feature type="domain" description="Protein kinase" evidence="2">
    <location>
        <begin position="77"/>
        <end position="310"/>
    </location>
</feature>
<dbReference type="GeneID" id="54587489"/>
<dbReference type="InterPro" id="IPR052396">
    <property type="entry name" value="Meiotic_Drive_Suppr_Kinase"/>
</dbReference>
<evidence type="ECO:0000259" key="2">
    <source>
        <dbReference type="SMART" id="SM00220"/>
    </source>
</evidence>
<accession>A0A6A6HVV5</accession>
<evidence type="ECO:0000256" key="1">
    <source>
        <dbReference type="SAM" id="MobiDB-lite"/>
    </source>
</evidence>
<name>A0A6A6HVV5_9PLEO</name>
<dbReference type="EMBL" id="ML987210">
    <property type="protein sequence ID" value="KAF2241888.1"/>
    <property type="molecule type" value="Genomic_DNA"/>
</dbReference>
<dbReference type="PANTHER" id="PTHR37171">
    <property type="entry name" value="SERINE/THREONINE-PROTEIN KINASE YRZF-RELATED"/>
    <property type="match status" value="1"/>
</dbReference>
<sequence length="455" mass="50709">MDSSTPLKDLSTPLKDSPASSKTSPTPSKDTLENSLKVAHSTPRKPNQQALLEKVEVADLDAPTHLPRLRHLPSEPSQPPKVLGKGIAGTVSKATYKGMSCVAKSFMWTSPYFVAEQHAYRILQGCKDLTGRVPAYYGSDNVRTIYVEFVYGRTLKDASSSLSAELLRQCKEAMERTIKILHDSNIAHGDIHDGNIMLRDGIEKCDAELIDKYVVLIDFSHAGFKPEYGESGGPERDLYDLSNIFSFAIKSANTRAVSEFFHRHRAHGLSQEELARIVKDCLVNQHIQEEILSLPHLQPVLALALAHAWIEGGWNKNGLDALERYERLTAKSTTTEHDRRSLLLIQSAKARCSPLTDRLSTLPDIIHQFSSELGPIDTCTVRLRYSYACCLRLMGKIDAAASVFGSLHQLLLPVRVANGGGSTLESHVFYEALNPDYWIHLIKSELKRLQRSKRI</sequence>
<feature type="compositionally biased region" description="Low complexity" evidence="1">
    <location>
        <begin position="15"/>
        <end position="29"/>
    </location>
</feature>
<dbReference type="Proteomes" id="UP000800094">
    <property type="component" value="Unassembled WGS sequence"/>
</dbReference>
<dbReference type="OrthoDB" id="2304708at2759"/>
<evidence type="ECO:0000313" key="4">
    <source>
        <dbReference type="Proteomes" id="UP000800094"/>
    </source>
</evidence>
<dbReference type="InterPro" id="IPR011009">
    <property type="entry name" value="Kinase-like_dom_sf"/>
</dbReference>
<dbReference type="SUPFAM" id="SSF56112">
    <property type="entry name" value="Protein kinase-like (PK-like)"/>
    <property type="match status" value="1"/>
</dbReference>
<keyword evidence="4" id="KW-1185">Reference proteome</keyword>
<dbReference type="PANTHER" id="PTHR37171:SF1">
    <property type="entry name" value="SERINE_THREONINE-PROTEIN KINASE YRZF-RELATED"/>
    <property type="match status" value="1"/>
</dbReference>
<feature type="region of interest" description="Disordered" evidence="1">
    <location>
        <begin position="1"/>
        <end position="49"/>
    </location>
</feature>
<dbReference type="RefSeq" id="XP_033676892.1">
    <property type="nucleotide sequence ID" value="XM_033834159.1"/>
</dbReference>
<evidence type="ECO:0000313" key="3">
    <source>
        <dbReference type="EMBL" id="KAF2241888.1"/>
    </source>
</evidence>
<dbReference type="Gene3D" id="1.10.510.10">
    <property type="entry name" value="Transferase(Phosphotransferase) domain 1"/>
    <property type="match status" value="1"/>
</dbReference>